<evidence type="ECO:0000259" key="2">
    <source>
        <dbReference type="PROSITE" id="PS51831"/>
    </source>
</evidence>
<dbReference type="EMBL" id="ABYJ02000054">
    <property type="protein sequence ID" value="EEV01863.1"/>
    <property type="molecule type" value="Genomic_DNA"/>
</dbReference>
<feature type="domain" description="HD" evidence="2">
    <location>
        <begin position="398"/>
        <end position="520"/>
    </location>
</feature>
<evidence type="ECO:0000313" key="5">
    <source>
        <dbReference type="Proteomes" id="UP000004828"/>
    </source>
</evidence>
<dbReference type="Gene3D" id="3.30.450.40">
    <property type="match status" value="1"/>
</dbReference>
<dbReference type="InterPro" id="IPR029787">
    <property type="entry name" value="Nucleotide_cyclase"/>
</dbReference>
<dbReference type="Gene3D" id="1.10.3210.10">
    <property type="entry name" value="Hypothetical protein af1432"/>
    <property type="match status" value="1"/>
</dbReference>
<dbReference type="NCBIfam" id="TIGR00277">
    <property type="entry name" value="HDIG"/>
    <property type="match status" value="1"/>
</dbReference>
<dbReference type="AlphaFoldDB" id="C7G8I6"/>
<comment type="caution">
    <text evidence="4">The sequence shown here is derived from an EMBL/GenBank/DDBJ whole genome shotgun (WGS) entry which is preliminary data.</text>
</comment>
<dbReference type="InterPro" id="IPR043128">
    <property type="entry name" value="Rev_trsase/Diguanyl_cyclase"/>
</dbReference>
<gene>
    <name evidence="4" type="ORF">ROSINTL182_06212</name>
</gene>
<dbReference type="InterPro" id="IPR006674">
    <property type="entry name" value="HD_domain"/>
</dbReference>
<dbReference type="PROSITE" id="PS51832">
    <property type="entry name" value="HD_GYP"/>
    <property type="match status" value="1"/>
</dbReference>
<dbReference type="InterPro" id="IPR037522">
    <property type="entry name" value="HD_GYP_dom"/>
</dbReference>
<dbReference type="PROSITE" id="PS51831">
    <property type="entry name" value="HD"/>
    <property type="match status" value="1"/>
</dbReference>
<dbReference type="InterPro" id="IPR003607">
    <property type="entry name" value="HD/PDEase_dom"/>
</dbReference>
<dbReference type="InterPro" id="IPR006675">
    <property type="entry name" value="HDIG_dom"/>
</dbReference>
<dbReference type="SUPFAM" id="SSF55781">
    <property type="entry name" value="GAF domain-like"/>
    <property type="match status" value="1"/>
</dbReference>
<proteinExistence type="predicted"/>
<dbReference type="Proteomes" id="UP000004828">
    <property type="component" value="Unassembled WGS sequence"/>
</dbReference>
<dbReference type="PROSITE" id="PS50887">
    <property type="entry name" value="GGDEF"/>
    <property type="match status" value="1"/>
</dbReference>
<dbReference type="Pfam" id="PF00990">
    <property type="entry name" value="GGDEF"/>
    <property type="match status" value="1"/>
</dbReference>
<evidence type="ECO:0000259" key="3">
    <source>
        <dbReference type="PROSITE" id="PS51832"/>
    </source>
</evidence>
<dbReference type="NCBIfam" id="TIGR00254">
    <property type="entry name" value="GGDEF"/>
    <property type="match status" value="1"/>
</dbReference>
<dbReference type="PANTHER" id="PTHR43155">
    <property type="entry name" value="CYCLIC DI-GMP PHOSPHODIESTERASE PA4108-RELATED"/>
    <property type="match status" value="1"/>
</dbReference>
<dbReference type="HOGENOM" id="CLU_000445_92_9_9"/>
<dbReference type="InterPro" id="IPR029016">
    <property type="entry name" value="GAF-like_dom_sf"/>
</dbReference>
<protein>
    <submittedName>
        <fullName evidence="4">Diguanylate cyclase (GGDEF) domain protein</fullName>
    </submittedName>
</protein>
<dbReference type="SMART" id="SM00267">
    <property type="entry name" value="GGDEF"/>
    <property type="match status" value="1"/>
</dbReference>
<sequence>MNISKAPLSHQKHYSIILLHSQEKSLPEAPYHMLSEHKDTILENFLSSAIRTLNTDEIYNILIDSLILMLNPQGLLLTQNLNTRRSFYTVRRWGDIFFEKDYSVPSDAFLEEILHQKGFLVTGSDFLTDNPLLTPRQSRWLAQQNIHAIKAIRYQQAVIGLLYIADDADRIYTEEELVCLDRICYYAAYLLRNANLYYNAYHASITDSLTSLYNRKHAFECIKDACSTDTPISLILLDIDDFKLYNELYGATEGDNLITLCAQAILSKISPSDLAFRYGTDVFMILTQGDDPTSAGALANEIIHNIISLRSKNDTVWDTSITCGISTFPSISPDAKTLLHNAEQAIYYGKLGGKGHLTVYRTGLETRSTDSNLRTAYERVAPTIYALTAAIDAKDSYTFIHSMNVSKYAVILARDLGMSENDIELVRDAGMLHDIGKISIPERILQKTSQLTPEEYEIMKTHVENSTKMIRYLPHMDYVIPAVLGHHERYDGTGYPRGLAGEDIPYMARILTIADCFDAMTARRPYKKPLSVSYAISELKKNSGTQFDPELVNVFIRLINEGKITV</sequence>
<dbReference type="Pfam" id="PF13487">
    <property type="entry name" value="HD_5"/>
    <property type="match status" value="1"/>
</dbReference>
<feature type="domain" description="HD-GYP" evidence="3">
    <location>
        <begin position="376"/>
        <end position="566"/>
    </location>
</feature>
<dbReference type="CDD" id="cd01949">
    <property type="entry name" value="GGDEF"/>
    <property type="match status" value="1"/>
</dbReference>
<dbReference type="InterPro" id="IPR000160">
    <property type="entry name" value="GGDEF_dom"/>
</dbReference>
<feature type="domain" description="GGDEF" evidence="1">
    <location>
        <begin position="230"/>
        <end position="362"/>
    </location>
</feature>
<evidence type="ECO:0000313" key="4">
    <source>
        <dbReference type="EMBL" id="EEV01863.1"/>
    </source>
</evidence>
<accession>C7G8I6</accession>
<dbReference type="SUPFAM" id="SSF55073">
    <property type="entry name" value="Nucleotide cyclase"/>
    <property type="match status" value="1"/>
</dbReference>
<dbReference type="Gene3D" id="3.30.70.270">
    <property type="match status" value="1"/>
</dbReference>
<organism evidence="4 5">
    <name type="scientific">Roseburia intestinalis L1-82</name>
    <dbReference type="NCBI Taxonomy" id="536231"/>
    <lineage>
        <taxon>Bacteria</taxon>
        <taxon>Bacillati</taxon>
        <taxon>Bacillota</taxon>
        <taxon>Clostridia</taxon>
        <taxon>Lachnospirales</taxon>
        <taxon>Lachnospiraceae</taxon>
        <taxon>Roseburia</taxon>
    </lineage>
</organism>
<dbReference type="CDD" id="cd00077">
    <property type="entry name" value="HDc"/>
    <property type="match status" value="1"/>
</dbReference>
<dbReference type="SMART" id="SM00471">
    <property type="entry name" value="HDc"/>
    <property type="match status" value="1"/>
</dbReference>
<name>C7G8I6_9FIRM</name>
<dbReference type="SUPFAM" id="SSF109604">
    <property type="entry name" value="HD-domain/PDEase-like"/>
    <property type="match status" value="1"/>
</dbReference>
<evidence type="ECO:0000259" key="1">
    <source>
        <dbReference type="PROSITE" id="PS50887"/>
    </source>
</evidence>
<reference evidence="4 5" key="1">
    <citation type="submission" date="2009-08" db="EMBL/GenBank/DDBJ databases">
        <authorList>
            <person name="Weinstock G."/>
            <person name="Sodergren E."/>
            <person name="Clifton S."/>
            <person name="Fulton L."/>
            <person name="Fulton B."/>
            <person name="Courtney L."/>
            <person name="Fronick C."/>
            <person name="Harrison M."/>
            <person name="Strong C."/>
            <person name="Farmer C."/>
            <person name="Delahaunty K."/>
            <person name="Markovic C."/>
            <person name="Hall O."/>
            <person name="Minx P."/>
            <person name="Tomlinson C."/>
            <person name="Mitreva M."/>
            <person name="Nelson J."/>
            <person name="Hou S."/>
            <person name="Wollam A."/>
            <person name="Pepin K.H."/>
            <person name="Johnson M."/>
            <person name="Bhonagiri V."/>
            <person name="Nash W.E."/>
            <person name="Warren W."/>
            <person name="Chinwalla A."/>
            <person name="Mardis E.R."/>
            <person name="Wilson R.K."/>
        </authorList>
    </citation>
    <scope>NUCLEOTIDE SEQUENCE [LARGE SCALE GENOMIC DNA]</scope>
    <source>
        <strain evidence="4 5">L1-82</strain>
    </source>
</reference>
<dbReference type="PANTHER" id="PTHR43155:SF2">
    <property type="entry name" value="CYCLIC DI-GMP PHOSPHODIESTERASE PA4108"/>
    <property type="match status" value="1"/>
</dbReference>